<name>A0A2M6P1R9_9BACT</name>
<organism evidence="2 3">
    <name type="scientific">Candidatus Magasanikbacteria bacterium CG10_big_fil_rev_8_21_14_0_10_38_6</name>
    <dbReference type="NCBI Taxonomy" id="1974647"/>
    <lineage>
        <taxon>Bacteria</taxon>
        <taxon>Candidatus Magasanikiibacteriota</taxon>
    </lineage>
</organism>
<dbReference type="Pfam" id="PF07517">
    <property type="entry name" value="SecA_DEAD"/>
    <property type="match status" value="1"/>
</dbReference>
<gene>
    <name evidence="2" type="ORF">COU30_02825</name>
</gene>
<proteinExistence type="predicted"/>
<sequence>MSIIKKTYEKIFGSHNEQILKEYRLRIEQINNFEAPFEKLTVQELQGKTQEFKNRLKEGESLDDILPEAF</sequence>
<comment type="caution">
    <text evidence="2">The sequence shown here is derived from an EMBL/GenBank/DDBJ whole genome shotgun (WGS) entry which is preliminary data.</text>
</comment>
<dbReference type="Proteomes" id="UP000228528">
    <property type="component" value="Unassembled WGS sequence"/>
</dbReference>
<dbReference type="InterPro" id="IPR011115">
    <property type="entry name" value="SecA_DEAD"/>
</dbReference>
<dbReference type="SUPFAM" id="SSF52540">
    <property type="entry name" value="P-loop containing nucleoside triphosphate hydrolases"/>
    <property type="match status" value="1"/>
</dbReference>
<evidence type="ECO:0000313" key="2">
    <source>
        <dbReference type="EMBL" id="PIR77370.1"/>
    </source>
</evidence>
<accession>A0A2M6P1R9</accession>
<reference evidence="3" key="1">
    <citation type="submission" date="2017-09" db="EMBL/GenBank/DDBJ databases">
        <title>Depth-based differentiation of microbial function through sediment-hosted aquifers and enrichment of novel symbionts in the deep terrestrial subsurface.</title>
        <authorList>
            <person name="Probst A.J."/>
            <person name="Ladd B."/>
            <person name="Jarett J.K."/>
            <person name="Geller-Mcgrath D.E."/>
            <person name="Sieber C.M.K."/>
            <person name="Emerson J.B."/>
            <person name="Anantharaman K."/>
            <person name="Thomas B.C."/>
            <person name="Malmstrom R."/>
            <person name="Stieglmeier M."/>
            <person name="Klingl A."/>
            <person name="Woyke T."/>
            <person name="Ryan C.M."/>
            <person name="Banfield J.F."/>
        </authorList>
    </citation>
    <scope>NUCLEOTIDE SEQUENCE [LARGE SCALE GENOMIC DNA]</scope>
</reference>
<dbReference type="GO" id="GO:0005524">
    <property type="term" value="F:ATP binding"/>
    <property type="evidence" value="ECO:0007669"/>
    <property type="project" value="InterPro"/>
</dbReference>
<dbReference type="InterPro" id="IPR014018">
    <property type="entry name" value="SecA_motor_DEAD"/>
</dbReference>
<evidence type="ECO:0000259" key="1">
    <source>
        <dbReference type="PROSITE" id="PS51196"/>
    </source>
</evidence>
<dbReference type="InterPro" id="IPR027417">
    <property type="entry name" value="P-loop_NTPase"/>
</dbReference>
<dbReference type="Gene3D" id="3.40.50.300">
    <property type="entry name" value="P-loop containing nucleotide triphosphate hydrolases"/>
    <property type="match status" value="1"/>
</dbReference>
<dbReference type="EMBL" id="PFBW01000125">
    <property type="protein sequence ID" value="PIR77370.1"/>
    <property type="molecule type" value="Genomic_DNA"/>
</dbReference>
<feature type="non-terminal residue" evidence="2">
    <location>
        <position position="70"/>
    </location>
</feature>
<dbReference type="GO" id="GO:0017038">
    <property type="term" value="P:protein import"/>
    <property type="evidence" value="ECO:0007669"/>
    <property type="project" value="InterPro"/>
</dbReference>
<feature type="domain" description="SecA family profile" evidence="1">
    <location>
        <begin position="5"/>
        <end position="70"/>
    </location>
</feature>
<dbReference type="PROSITE" id="PS51196">
    <property type="entry name" value="SECA_MOTOR_DEAD"/>
    <property type="match status" value="1"/>
</dbReference>
<dbReference type="GO" id="GO:0016020">
    <property type="term" value="C:membrane"/>
    <property type="evidence" value="ECO:0007669"/>
    <property type="project" value="InterPro"/>
</dbReference>
<protein>
    <recommendedName>
        <fullName evidence="1">SecA family profile domain-containing protein</fullName>
    </recommendedName>
</protein>
<dbReference type="AlphaFoldDB" id="A0A2M6P1R9"/>
<evidence type="ECO:0000313" key="3">
    <source>
        <dbReference type="Proteomes" id="UP000228528"/>
    </source>
</evidence>